<organism evidence="1 2">
    <name type="scientific">Saccharibacter floricola DSM 15669</name>
    <dbReference type="NCBI Taxonomy" id="1123227"/>
    <lineage>
        <taxon>Bacteria</taxon>
        <taxon>Pseudomonadati</taxon>
        <taxon>Pseudomonadota</taxon>
        <taxon>Alphaproteobacteria</taxon>
        <taxon>Acetobacterales</taxon>
        <taxon>Acetobacteraceae</taxon>
        <taxon>Saccharibacter</taxon>
    </lineage>
</organism>
<sequence>MSLQVLMTPDCQVICVGEDGQFYARSLNSEGPLEGLVGLVQQGVHWYLRSVSQPVRWYDPVSKKMVSLLPAQGVAFDVRGVKLNLLRANGHYLSVDWSGHIRFDAKEPLAAAVLRFMALDELMLLREMLAKRWVCGPSGEHVRIEIEKSTVEELFIGDIKVSFEQFIEAARQSQHHGDLLLNEEWKIWRFTDYNPLIVIESFGASSLEELPIALESLESLGQYHGEVMVTSNQPEGKVRACFPPNHDSKVIRVVSVEDEDRFAALRTRARLMADPDMLADYTPLLFVEAGVVFDQNIESFLGRCALARCVSAKGYFHHPEFSTEPQERDVIAGLKAGQLSGLMVVPHVTLHRPYLEKAFDLLSLCIKEYGENVIPCEAQSILNYGLRQVGDFSPSLVETLLHHECDEELNPFHANGLSGFAADDKRHERMERYYKNVKELWGAGM</sequence>
<keyword evidence="2" id="KW-1185">Reference proteome</keyword>
<reference evidence="1" key="1">
    <citation type="submission" date="2013-04" db="EMBL/GenBank/DDBJ databases">
        <title>The genome sequencing project of 58 acetic acid bacteria.</title>
        <authorList>
            <person name="Okamoto-Kainuma A."/>
            <person name="Ishikawa M."/>
            <person name="Umino S."/>
            <person name="Koizumi Y."/>
            <person name="Shiwa Y."/>
            <person name="Yoshikawa H."/>
            <person name="Matsutani M."/>
            <person name="Matsushita K."/>
        </authorList>
    </citation>
    <scope>NUCLEOTIDE SEQUENCE</scope>
    <source>
        <strain evidence="1">DSM 15669</strain>
    </source>
</reference>
<dbReference type="EMBL" id="BAQD01000070">
    <property type="protein sequence ID" value="GBQ08124.1"/>
    <property type="molecule type" value="Genomic_DNA"/>
</dbReference>
<proteinExistence type="predicted"/>
<protein>
    <submittedName>
        <fullName evidence="1">Uncharacterized protein</fullName>
    </submittedName>
</protein>
<accession>A0ABQ0P0C9</accession>
<comment type="caution">
    <text evidence="1">The sequence shown here is derived from an EMBL/GenBank/DDBJ whole genome shotgun (WGS) entry which is preliminary data.</text>
</comment>
<dbReference type="Proteomes" id="UP001062901">
    <property type="component" value="Unassembled WGS sequence"/>
</dbReference>
<evidence type="ECO:0000313" key="1">
    <source>
        <dbReference type="EMBL" id="GBQ08124.1"/>
    </source>
</evidence>
<evidence type="ECO:0000313" key="2">
    <source>
        <dbReference type="Proteomes" id="UP001062901"/>
    </source>
</evidence>
<dbReference type="RefSeq" id="WP_018980986.1">
    <property type="nucleotide sequence ID" value="NZ_BAQD01000070.1"/>
</dbReference>
<name>A0ABQ0P0C9_9PROT</name>
<gene>
    <name evidence="1" type="ORF">AA15669_1659</name>
</gene>